<evidence type="ECO:0000313" key="3">
    <source>
        <dbReference type="Proteomes" id="UP001187415"/>
    </source>
</evidence>
<accession>A0AA88INU7</accession>
<dbReference type="AlphaFoldDB" id="A0AA88INU7"/>
<proteinExistence type="predicted"/>
<dbReference type="EMBL" id="JAUPFM010000021">
    <property type="protein sequence ID" value="KAK2817475.1"/>
    <property type="molecule type" value="Genomic_DNA"/>
</dbReference>
<feature type="region of interest" description="Disordered" evidence="1">
    <location>
        <begin position="59"/>
        <end position="84"/>
    </location>
</feature>
<sequence length="139" mass="14725">MTARAARTSPARRVGVFVGSAQWVAGTTIQKIRALSAALNTHTLDTASLTDRVAAQVRGPTDFSSGELGASAVEDGGKTKEGERRLRHRQMAFHGKEEIGKRISLAVRGPGGAETESRLPRGRGVVGLCGGRSSRWSSR</sequence>
<organism evidence="2 3">
    <name type="scientific">Channa striata</name>
    <name type="common">Snakehead murrel</name>
    <name type="synonym">Ophicephalus striatus</name>
    <dbReference type="NCBI Taxonomy" id="64152"/>
    <lineage>
        <taxon>Eukaryota</taxon>
        <taxon>Metazoa</taxon>
        <taxon>Chordata</taxon>
        <taxon>Craniata</taxon>
        <taxon>Vertebrata</taxon>
        <taxon>Euteleostomi</taxon>
        <taxon>Actinopterygii</taxon>
        <taxon>Neopterygii</taxon>
        <taxon>Teleostei</taxon>
        <taxon>Neoteleostei</taxon>
        <taxon>Acanthomorphata</taxon>
        <taxon>Anabantaria</taxon>
        <taxon>Anabantiformes</taxon>
        <taxon>Channoidei</taxon>
        <taxon>Channidae</taxon>
        <taxon>Channa</taxon>
    </lineage>
</organism>
<gene>
    <name evidence="2" type="ORF">Q5P01_025666</name>
</gene>
<dbReference type="Proteomes" id="UP001187415">
    <property type="component" value="Unassembled WGS sequence"/>
</dbReference>
<protein>
    <submittedName>
        <fullName evidence="2">Uncharacterized protein</fullName>
    </submittedName>
</protein>
<evidence type="ECO:0000313" key="2">
    <source>
        <dbReference type="EMBL" id="KAK2817475.1"/>
    </source>
</evidence>
<name>A0AA88INU7_CHASR</name>
<feature type="compositionally biased region" description="Basic and acidic residues" evidence="1">
    <location>
        <begin position="75"/>
        <end position="84"/>
    </location>
</feature>
<keyword evidence="3" id="KW-1185">Reference proteome</keyword>
<reference evidence="2" key="1">
    <citation type="submission" date="2023-07" db="EMBL/GenBank/DDBJ databases">
        <title>Chromosome-level Genome Assembly of Striped Snakehead (Channa striata).</title>
        <authorList>
            <person name="Liu H."/>
        </authorList>
    </citation>
    <scope>NUCLEOTIDE SEQUENCE</scope>
    <source>
        <strain evidence="2">Gz</strain>
        <tissue evidence="2">Muscle</tissue>
    </source>
</reference>
<comment type="caution">
    <text evidence="2">The sequence shown here is derived from an EMBL/GenBank/DDBJ whole genome shotgun (WGS) entry which is preliminary data.</text>
</comment>
<evidence type="ECO:0000256" key="1">
    <source>
        <dbReference type="SAM" id="MobiDB-lite"/>
    </source>
</evidence>